<accession>A0A2P4PYC1</accession>
<proteinExistence type="predicted"/>
<gene>
    <name evidence="2" type="ORF">GLOIN_2v1617086</name>
</gene>
<keyword evidence="1" id="KW-0812">Transmembrane</keyword>
<sequence>MQNYRRIETFLVKEITGTLLCNIVVLYFLRMNPLRYYVVLYYLKMSPLRYYVVLYYFKNQINGHRRRI</sequence>
<keyword evidence="1" id="KW-1133">Transmembrane helix</keyword>
<evidence type="ECO:0000256" key="1">
    <source>
        <dbReference type="SAM" id="Phobius"/>
    </source>
</evidence>
<organism evidence="2 3">
    <name type="scientific">Rhizophagus irregularis (strain DAOM 181602 / DAOM 197198 / MUCL 43194)</name>
    <name type="common">Arbuscular mycorrhizal fungus</name>
    <name type="synonym">Glomus intraradices</name>
    <dbReference type="NCBI Taxonomy" id="747089"/>
    <lineage>
        <taxon>Eukaryota</taxon>
        <taxon>Fungi</taxon>
        <taxon>Fungi incertae sedis</taxon>
        <taxon>Mucoromycota</taxon>
        <taxon>Glomeromycotina</taxon>
        <taxon>Glomeromycetes</taxon>
        <taxon>Glomerales</taxon>
        <taxon>Glomeraceae</taxon>
        <taxon>Rhizophagus</taxon>
    </lineage>
</organism>
<reference evidence="2 3" key="2">
    <citation type="journal article" date="2018" name="New Phytol.">
        <title>High intraspecific genome diversity in the model arbuscular mycorrhizal symbiont Rhizophagus irregularis.</title>
        <authorList>
            <person name="Chen E.C.H."/>
            <person name="Morin E."/>
            <person name="Beaudet D."/>
            <person name="Noel J."/>
            <person name="Yildirir G."/>
            <person name="Ndikumana S."/>
            <person name="Charron P."/>
            <person name="St-Onge C."/>
            <person name="Giorgi J."/>
            <person name="Kruger M."/>
            <person name="Marton T."/>
            <person name="Ropars J."/>
            <person name="Grigoriev I.V."/>
            <person name="Hainaut M."/>
            <person name="Henrissat B."/>
            <person name="Roux C."/>
            <person name="Martin F."/>
            <person name="Corradi N."/>
        </authorList>
    </citation>
    <scope>NUCLEOTIDE SEQUENCE [LARGE SCALE GENOMIC DNA]</scope>
    <source>
        <strain evidence="2 3">DAOM 197198</strain>
    </source>
</reference>
<protein>
    <submittedName>
        <fullName evidence="2">Uncharacterized protein</fullName>
    </submittedName>
</protein>
<dbReference type="EMBL" id="AUPC02000122">
    <property type="protein sequence ID" value="POG70360.1"/>
    <property type="molecule type" value="Genomic_DNA"/>
</dbReference>
<comment type="caution">
    <text evidence="2">The sequence shown here is derived from an EMBL/GenBank/DDBJ whole genome shotgun (WGS) entry which is preliminary data.</text>
</comment>
<feature type="transmembrane region" description="Helical" evidence="1">
    <location>
        <begin position="12"/>
        <end position="30"/>
    </location>
</feature>
<keyword evidence="3" id="KW-1185">Reference proteome</keyword>
<evidence type="ECO:0000313" key="2">
    <source>
        <dbReference type="EMBL" id="POG70360.1"/>
    </source>
</evidence>
<dbReference type="Proteomes" id="UP000018888">
    <property type="component" value="Unassembled WGS sequence"/>
</dbReference>
<feature type="transmembrane region" description="Helical" evidence="1">
    <location>
        <begin position="36"/>
        <end position="57"/>
    </location>
</feature>
<reference evidence="2 3" key="1">
    <citation type="journal article" date="2013" name="Proc. Natl. Acad. Sci. U.S.A.">
        <title>Genome of an arbuscular mycorrhizal fungus provides insight into the oldest plant symbiosis.</title>
        <authorList>
            <person name="Tisserant E."/>
            <person name="Malbreil M."/>
            <person name="Kuo A."/>
            <person name="Kohler A."/>
            <person name="Symeonidi A."/>
            <person name="Balestrini R."/>
            <person name="Charron P."/>
            <person name="Duensing N."/>
            <person name="Frei Dit Frey N."/>
            <person name="Gianinazzi-Pearson V."/>
            <person name="Gilbert L.B."/>
            <person name="Handa Y."/>
            <person name="Herr J.R."/>
            <person name="Hijri M."/>
            <person name="Koul R."/>
            <person name="Kawaguchi M."/>
            <person name="Krajinski F."/>
            <person name="Lammers P.J."/>
            <person name="Masclaux F.G."/>
            <person name="Murat C."/>
            <person name="Morin E."/>
            <person name="Ndikumana S."/>
            <person name="Pagni M."/>
            <person name="Petitpierre D."/>
            <person name="Requena N."/>
            <person name="Rosikiewicz P."/>
            <person name="Riley R."/>
            <person name="Saito K."/>
            <person name="San Clemente H."/>
            <person name="Shapiro H."/>
            <person name="van Tuinen D."/>
            <person name="Becard G."/>
            <person name="Bonfante P."/>
            <person name="Paszkowski U."/>
            <person name="Shachar-Hill Y.Y."/>
            <person name="Tuskan G.A."/>
            <person name="Young P.W."/>
            <person name="Sanders I.R."/>
            <person name="Henrissat B."/>
            <person name="Rensing S.A."/>
            <person name="Grigoriev I.V."/>
            <person name="Corradi N."/>
            <person name="Roux C."/>
            <person name="Martin F."/>
        </authorList>
    </citation>
    <scope>NUCLEOTIDE SEQUENCE [LARGE SCALE GENOMIC DNA]</scope>
    <source>
        <strain evidence="2 3">DAOM 197198</strain>
    </source>
</reference>
<keyword evidence="1" id="KW-0472">Membrane</keyword>
<name>A0A2P4PYC1_RHIID</name>
<evidence type="ECO:0000313" key="3">
    <source>
        <dbReference type="Proteomes" id="UP000018888"/>
    </source>
</evidence>
<dbReference type="AlphaFoldDB" id="A0A2P4PYC1"/>